<dbReference type="OrthoDB" id="9815425at2"/>
<feature type="domain" description="Alpha/beta hydrolase fold-3" evidence="3">
    <location>
        <begin position="78"/>
        <end position="285"/>
    </location>
</feature>
<dbReference type="Proteomes" id="UP000290365">
    <property type="component" value="Chromosome"/>
</dbReference>
<evidence type="ECO:0000313" key="5">
    <source>
        <dbReference type="Proteomes" id="UP000290365"/>
    </source>
</evidence>
<dbReference type="AlphaFoldDB" id="A0A4P6JPA7"/>
<evidence type="ECO:0000313" key="4">
    <source>
        <dbReference type="EMBL" id="QBD76912.1"/>
    </source>
</evidence>
<dbReference type="PANTHER" id="PTHR48081">
    <property type="entry name" value="AB HYDROLASE SUPERFAMILY PROTEIN C4A8.06C"/>
    <property type="match status" value="1"/>
</dbReference>
<dbReference type="PANTHER" id="PTHR48081:SF8">
    <property type="entry name" value="ALPHA_BETA HYDROLASE FOLD-3 DOMAIN-CONTAINING PROTEIN-RELATED"/>
    <property type="match status" value="1"/>
</dbReference>
<dbReference type="InterPro" id="IPR050300">
    <property type="entry name" value="GDXG_lipolytic_enzyme"/>
</dbReference>
<dbReference type="EMBL" id="CP035758">
    <property type="protein sequence ID" value="QBD76912.1"/>
    <property type="molecule type" value="Genomic_DNA"/>
</dbReference>
<keyword evidence="5" id="KW-1185">Reference proteome</keyword>
<dbReference type="InterPro" id="IPR002168">
    <property type="entry name" value="Lipase_GDXG_HIS_AS"/>
</dbReference>
<dbReference type="InterPro" id="IPR029058">
    <property type="entry name" value="AB_hydrolase_fold"/>
</dbReference>
<dbReference type="GO" id="GO:0016787">
    <property type="term" value="F:hydrolase activity"/>
    <property type="evidence" value="ECO:0007669"/>
    <property type="project" value="UniProtKB-KW"/>
</dbReference>
<dbReference type="InterPro" id="IPR013094">
    <property type="entry name" value="AB_hydrolase_3"/>
</dbReference>
<evidence type="ECO:0000259" key="3">
    <source>
        <dbReference type="Pfam" id="PF07859"/>
    </source>
</evidence>
<sequence length="316" mass="34117">MPLDPQARALMEQLHAQARPALSHLSATQLRAGDDEIIPLTGEPVVVSKVEQVKIPGPGGPLPLRIYTPAGTGPFPVLVYFHGGGWVVCNLETHDSLCRTLANTANSIVISVDYRLAPENPFPAAFEDAYAVTEWAARHADKLGADPTRIAVGGDSAGGNLAAGVALEARERGAFSVTCQALIYPVLDYYQPASSSYTAYAEGYFLSGKDMPWYYQQYLPSGFDGKDARVAPVLASDLRGLPPALIITAEYDPTRDGAELYAMRLKEAGVEVSLTRYEGMMHAFVLLAGVFEQGRKARQQVGTFLQEALREGRRCG</sequence>
<dbReference type="PROSITE" id="PS01173">
    <property type="entry name" value="LIPASE_GDXG_HIS"/>
    <property type="match status" value="1"/>
</dbReference>
<organism evidence="4 5">
    <name type="scientific">Ktedonosporobacter rubrisoli</name>
    <dbReference type="NCBI Taxonomy" id="2509675"/>
    <lineage>
        <taxon>Bacteria</taxon>
        <taxon>Bacillati</taxon>
        <taxon>Chloroflexota</taxon>
        <taxon>Ktedonobacteria</taxon>
        <taxon>Ktedonobacterales</taxon>
        <taxon>Ktedonosporobacteraceae</taxon>
        <taxon>Ktedonosporobacter</taxon>
    </lineage>
</organism>
<dbReference type="SUPFAM" id="SSF53474">
    <property type="entry name" value="alpha/beta-Hydrolases"/>
    <property type="match status" value="1"/>
</dbReference>
<proteinExistence type="inferred from homology"/>
<dbReference type="Gene3D" id="3.40.50.1820">
    <property type="entry name" value="alpha/beta hydrolase"/>
    <property type="match status" value="1"/>
</dbReference>
<dbReference type="KEGG" id="kbs:EPA93_13220"/>
<dbReference type="Pfam" id="PF07859">
    <property type="entry name" value="Abhydrolase_3"/>
    <property type="match status" value="1"/>
</dbReference>
<comment type="similarity">
    <text evidence="1">Belongs to the 'GDXG' lipolytic enzyme family.</text>
</comment>
<dbReference type="RefSeq" id="WP_129887976.1">
    <property type="nucleotide sequence ID" value="NZ_CP035758.1"/>
</dbReference>
<reference evidence="4 5" key="1">
    <citation type="submission" date="2019-01" db="EMBL/GenBank/DDBJ databases">
        <title>Ktedonosporobacter rubrisoli SCAWS-G2.</title>
        <authorList>
            <person name="Huang Y."/>
            <person name="Yan B."/>
        </authorList>
    </citation>
    <scope>NUCLEOTIDE SEQUENCE [LARGE SCALE GENOMIC DNA]</scope>
    <source>
        <strain evidence="4 5">SCAWS-G2</strain>
    </source>
</reference>
<evidence type="ECO:0000256" key="1">
    <source>
        <dbReference type="ARBA" id="ARBA00010515"/>
    </source>
</evidence>
<accession>A0A4P6JPA7</accession>
<dbReference type="FunFam" id="3.40.50.1820:FF:000089">
    <property type="entry name" value="Alpha/beta hydrolase"/>
    <property type="match status" value="1"/>
</dbReference>
<protein>
    <submittedName>
        <fullName evidence="4">Alpha/beta hydrolase</fullName>
    </submittedName>
</protein>
<keyword evidence="2 4" id="KW-0378">Hydrolase</keyword>
<evidence type="ECO:0000256" key="2">
    <source>
        <dbReference type="ARBA" id="ARBA00022801"/>
    </source>
</evidence>
<gene>
    <name evidence="4" type="ORF">EPA93_13220</name>
</gene>
<name>A0A4P6JPA7_KTERU</name>